<comment type="caution">
    <text evidence="1">The sequence shown here is derived from an EMBL/GenBank/DDBJ whole genome shotgun (WGS) entry which is preliminary data.</text>
</comment>
<organism evidence="1 2">
    <name type="scientific">Methylobacterium persicinum</name>
    <dbReference type="NCBI Taxonomy" id="374426"/>
    <lineage>
        <taxon>Bacteria</taxon>
        <taxon>Pseudomonadati</taxon>
        <taxon>Pseudomonadota</taxon>
        <taxon>Alphaproteobacteria</taxon>
        <taxon>Hyphomicrobiales</taxon>
        <taxon>Methylobacteriaceae</taxon>
        <taxon>Methylobacterium</taxon>
    </lineage>
</organism>
<proteinExistence type="predicted"/>
<protein>
    <submittedName>
        <fullName evidence="1">Uncharacterized protein</fullName>
    </submittedName>
</protein>
<gene>
    <name evidence="1" type="ORF">QO016_004807</name>
</gene>
<dbReference type="EMBL" id="JAUSVV010000024">
    <property type="protein sequence ID" value="MDQ0445278.1"/>
    <property type="molecule type" value="Genomic_DNA"/>
</dbReference>
<accession>A0ABU0HSH0</accession>
<reference evidence="1 2" key="1">
    <citation type="submission" date="2023-07" db="EMBL/GenBank/DDBJ databases">
        <title>Genomic Encyclopedia of Type Strains, Phase IV (KMG-IV): sequencing the most valuable type-strain genomes for metagenomic binning, comparative biology and taxonomic classification.</title>
        <authorList>
            <person name="Goeker M."/>
        </authorList>
    </citation>
    <scope>NUCLEOTIDE SEQUENCE [LARGE SCALE GENOMIC DNA]</scope>
    <source>
        <strain evidence="1 2">DSM 19562</strain>
    </source>
</reference>
<evidence type="ECO:0000313" key="1">
    <source>
        <dbReference type="EMBL" id="MDQ0445278.1"/>
    </source>
</evidence>
<sequence length="62" mass="7065">MKSRPESPATFSANQDNVRYAHEDADGGLLDSWVGEERRYRVQEEVFELGEYGRTLTVLACN</sequence>
<dbReference type="Proteomes" id="UP001236369">
    <property type="component" value="Unassembled WGS sequence"/>
</dbReference>
<name>A0ABU0HSH0_9HYPH</name>
<evidence type="ECO:0000313" key="2">
    <source>
        <dbReference type="Proteomes" id="UP001236369"/>
    </source>
</evidence>
<keyword evidence="2" id="KW-1185">Reference proteome</keyword>